<feature type="compositionally biased region" description="Acidic residues" evidence="1">
    <location>
        <begin position="133"/>
        <end position="149"/>
    </location>
</feature>
<dbReference type="Proteomes" id="UP000219338">
    <property type="component" value="Unassembled WGS sequence"/>
</dbReference>
<evidence type="ECO:0000256" key="1">
    <source>
        <dbReference type="SAM" id="MobiDB-lite"/>
    </source>
</evidence>
<dbReference type="Pfam" id="PF20414">
    <property type="entry name" value="DUF6698"/>
    <property type="match status" value="1"/>
</dbReference>
<feature type="compositionally biased region" description="Acidic residues" evidence="1">
    <location>
        <begin position="97"/>
        <end position="125"/>
    </location>
</feature>
<reference evidence="3" key="1">
    <citation type="journal article" date="2017" name="Nat. Ecol. Evol.">
        <title>Genome expansion and lineage-specific genetic innovations in the forest pathogenic fungi Armillaria.</title>
        <authorList>
            <person name="Sipos G."/>
            <person name="Prasanna A.N."/>
            <person name="Walter M.C."/>
            <person name="O'Connor E."/>
            <person name="Balint B."/>
            <person name="Krizsan K."/>
            <person name="Kiss B."/>
            <person name="Hess J."/>
            <person name="Varga T."/>
            <person name="Slot J."/>
            <person name="Riley R."/>
            <person name="Boka B."/>
            <person name="Rigling D."/>
            <person name="Barry K."/>
            <person name="Lee J."/>
            <person name="Mihaltcheva S."/>
            <person name="LaButti K."/>
            <person name="Lipzen A."/>
            <person name="Waldron R."/>
            <person name="Moloney N.M."/>
            <person name="Sperisen C."/>
            <person name="Kredics L."/>
            <person name="Vagvoelgyi C."/>
            <person name="Patrignani A."/>
            <person name="Fitzpatrick D."/>
            <person name="Nagy I."/>
            <person name="Doyle S."/>
            <person name="Anderson J.B."/>
            <person name="Grigoriev I.V."/>
            <person name="Gueldener U."/>
            <person name="Muensterkoetter M."/>
            <person name="Nagy L.G."/>
        </authorList>
    </citation>
    <scope>NUCLEOTIDE SEQUENCE [LARGE SCALE GENOMIC DNA]</scope>
    <source>
        <strain evidence="3">C18/9</strain>
    </source>
</reference>
<name>A0A284RYX8_ARMOS</name>
<feature type="compositionally biased region" description="Low complexity" evidence="1">
    <location>
        <begin position="1"/>
        <end position="22"/>
    </location>
</feature>
<organism evidence="2 3">
    <name type="scientific">Armillaria ostoyae</name>
    <name type="common">Armillaria root rot fungus</name>
    <dbReference type="NCBI Taxonomy" id="47428"/>
    <lineage>
        <taxon>Eukaryota</taxon>
        <taxon>Fungi</taxon>
        <taxon>Dikarya</taxon>
        <taxon>Basidiomycota</taxon>
        <taxon>Agaricomycotina</taxon>
        <taxon>Agaricomycetes</taxon>
        <taxon>Agaricomycetidae</taxon>
        <taxon>Agaricales</taxon>
        <taxon>Marasmiineae</taxon>
        <taxon>Physalacriaceae</taxon>
        <taxon>Armillaria</taxon>
    </lineage>
</organism>
<dbReference type="OrthoDB" id="3220614at2759"/>
<dbReference type="InterPro" id="IPR046521">
    <property type="entry name" value="DUF6698"/>
</dbReference>
<feature type="compositionally biased region" description="Basic and acidic residues" evidence="1">
    <location>
        <begin position="437"/>
        <end position="449"/>
    </location>
</feature>
<dbReference type="AlphaFoldDB" id="A0A284RYX8"/>
<feature type="region of interest" description="Disordered" evidence="1">
    <location>
        <begin position="1"/>
        <end position="176"/>
    </location>
</feature>
<feature type="compositionally biased region" description="Basic and acidic residues" evidence="1">
    <location>
        <begin position="459"/>
        <end position="469"/>
    </location>
</feature>
<protein>
    <submittedName>
        <fullName evidence="2">Uncharacterized protein</fullName>
    </submittedName>
</protein>
<evidence type="ECO:0000313" key="3">
    <source>
        <dbReference type="Proteomes" id="UP000219338"/>
    </source>
</evidence>
<proteinExistence type="predicted"/>
<keyword evidence="3" id="KW-1185">Reference proteome</keyword>
<accession>A0A284RYX8</accession>
<dbReference type="EMBL" id="FUEG01000022">
    <property type="protein sequence ID" value="SJL13965.1"/>
    <property type="molecule type" value="Genomic_DNA"/>
</dbReference>
<sequence>MPVVPASSSRSKPSSKNIKPSSRATKPSSKVIAKGVDIKPASKTAQAKPAPTKPRATANARTRAQDGPVPSRQVLAPRDTNKPRGQRFLTPQTSDNVEPEDAEDDIDEGSENEEQENFEEGEESANEAGYGSLEDDIRDESEGEVGGEGDGEREGGEVGQKRCKNTQEGQRKQKYRHGYSKRQNWVLSICHTVGKVIPRVVSLFTPVDDIMWAGARHSNKALACFRLGMKESRGTDTNKIRYDILTLCLKDPVNDVITPPKPVHKTGQGFNHVDTGRLLCPQIHLEKFNKSDRFLYDLANGKVKVIASEWPSFLYDQDLYDPEDEEIGLLKGYLLLRVYLHIFCSNGDPTKQGGPKRGSITKIHGISVITGRQIAYAACQVHYALSSKDGWTEQDGAFDLPLFYKSIVDLFESHPDDEWALETLAWWNEQVYGDPNGRTDTDKPDDSHPPDSTVARMAARRDARAKARAEAASADLDAKAAAAALEDENMLEYCDENDDSD</sequence>
<feature type="compositionally biased region" description="Basic and acidic residues" evidence="1">
    <location>
        <begin position="150"/>
        <end position="160"/>
    </location>
</feature>
<feature type="compositionally biased region" description="Low complexity" evidence="1">
    <location>
        <begin position="39"/>
        <end position="62"/>
    </location>
</feature>
<feature type="region of interest" description="Disordered" evidence="1">
    <location>
        <begin position="435"/>
        <end position="473"/>
    </location>
</feature>
<gene>
    <name evidence="2" type="ORF">ARMOST_17417</name>
</gene>
<evidence type="ECO:0000313" key="2">
    <source>
        <dbReference type="EMBL" id="SJL13965.1"/>
    </source>
</evidence>
<dbReference type="OMA" id="CEDYFRA"/>
<dbReference type="STRING" id="47428.A0A284RYX8"/>